<name>A0A1R0X3Q7_9BACL</name>
<dbReference type="RefSeq" id="WP_036677240.1">
    <property type="nucleotide sequence ID" value="NZ_MKQP01000034.1"/>
</dbReference>
<proteinExistence type="predicted"/>
<accession>A0A1R0X3Q7</accession>
<evidence type="ECO:0000313" key="1">
    <source>
        <dbReference type="EMBL" id="OMD28025.1"/>
    </source>
</evidence>
<organism evidence="1 2">
    <name type="scientific">Paenibacillus odorifer</name>
    <dbReference type="NCBI Taxonomy" id="189426"/>
    <lineage>
        <taxon>Bacteria</taxon>
        <taxon>Bacillati</taxon>
        <taxon>Bacillota</taxon>
        <taxon>Bacilli</taxon>
        <taxon>Bacillales</taxon>
        <taxon>Paenibacillaceae</taxon>
        <taxon>Paenibacillus</taxon>
    </lineage>
</organism>
<gene>
    <name evidence="1" type="ORF">BJP51_02660</name>
</gene>
<comment type="caution">
    <text evidence="1">The sequence shown here is derived from an EMBL/GenBank/DDBJ whole genome shotgun (WGS) entry which is preliminary data.</text>
</comment>
<reference evidence="1 2" key="1">
    <citation type="submission" date="2016-10" db="EMBL/GenBank/DDBJ databases">
        <title>Paenibacillus species isolates.</title>
        <authorList>
            <person name="Beno S.M."/>
        </authorList>
    </citation>
    <scope>NUCLEOTIDE SEQUENCE [LARGE SCALE GENOMIC DNA]</scope>
    <source>
        <strain evidence="1 2">FSL H7-0604</strain>
    </source>
</reference>
<dbReference type="EMBL" id="MKQP01000034">
    <property type="protein sequence ID" value="OMD28025.1"/>
    <property type="molecule type" value="Genomic_DNA"/>
</dbReference>
<sequence>MTLKLHSKRNQLIVILTALLAGSLLLIGAKNMQAPQAEEMLLTLNGQEATAAEFNWHLQMNRALIVDYFKQTYNADYSIDFWSAYYSGENPMQKWINTAQTQLLTKRMELQLAQEAGVVTDISFEGFLKEMERENNRRSQAAANKEVVYGPLHLETQAYFSYYMSNLEDATIEAMRSNGSIVISDEQVKLEYEANLIAKYSLPGTIRLEWATLPFGPETEYKDQQKALERMEKLHAIATATAATDSSGTGFQGQAKEFGVNVGEVKITSASRRTAALENPKVLLTAEQLVPGEFSGLITENGAIHLLYCLSADDAAIQPFDHVKDAIALNLAQQKYRSIVDEKLSEAVVEWNYPMAEDLANHTIQ</sequence>
<protein>
    <submittedName>
        <fullName evidence="1">Uncharacterized protein</fullName>
    </submittedName>
</protein>
<dbReference type="AlphaFoldDB" id="A0A1R0X3Q7"/>
<dbReference type="Proteomes" id="UP000187465">
    <property type="component" value="Unassembled WGS sequence"/>
</dbReference>
<evidence type="ECO:0000313" key="2">
    <source>
        <dbReference type="Proteomes" id="UP000187465"/>
    </source>
</evidence>